<dbReference type="PANTHER" id="PTHR33406">
    <property type="entry name" value="MEMBRANE PROTEIN MJ1562-RELATED"/>
    <property type="match status" value="1"/>
</dbReference>
<dbReference type="RefSeq" id="WP_226766189.1">
    <property type="nucleotide sequence ID" value="NZ_BAAAEO010000002.1"/>
</dbReference>
<evidence type="ECO:0000256" key="1">
    <source>
        <dbReference type="SAM" id="Phobius"/>
    </source>
</evidence>
<keyword evidence="2" id="KW-0012">Acyltransferase</keyword>
<keyword evidence="2" id="KW-0808">Transferase</keyword>
<accession>A0ABN1DKR1</accession>
<feature type="transmembrane region" description="Helical" evidence="1">
    <location>
        <begin position="723"/>
        <end position="749"/>
    </location>
</feature>
<feature type="transmembrane region" description="Helical" evidence="1">
    <location>
        <begin position="271"/>
        <end position="291"/>
    </location>
</feature>
<feature type="transmembrane region" description="Helical" evidence="1">
    <location>
        <begin position="335"/>
        <end position="354"/>
    </location>
</feature>
<dbReference type="SUPFAM" id="SSF82866">
    <property type="entry name" value="Multidrug efflux transporter AcrB transmembrane domain"/>
    <property type="match status" value="2"/>
</dbReference>
<dbReference type="Gene3D" id="1.20.1640.10">
    <property type="entry name" value="Multidrug efflux transporter AcrB transmembrane domain"/>
    <property type="match status" value="2"/>
</dbReference>
<dbReference type="EMBL" id="BAAAEO010000002">
    <property type="protein sequence ID" value="GAA0545908.1"/>
    <property type="molecule type" value="Genomic_DNA"/>
</dbReference>
<reference evidence="2 3" key="1">
    <citation type="journal article" date="2019" name="Int. J. Syst. Evol. Microbiol.">
        <title>The Global Catalogue of Microorganisms (GCM) 10K type strain sequencing project: providing services to taxonomists for standard genome sequencing and annotation.</title>
        <authorList>
            <consortium name="The Broad Institute Genomics Platform"/>
            <consortium name="The Broad Institute Genome Sequencing Center for Infectious Disease"/>
            <person name="Wu L."/>
            <person name="Ma J."/>
        </authorList>
    </citation>
    <scope>NUCLEOTIDE SEQUENCE [LARGE SCALE GENOMIC DNA]</scope>
    <source>
        <strain evidence="2 3">JCM 14331</strain>
    </source>
</reference>
<dbReference type="PANTHER" id="PTHR33406:SF13">
    <property type="entry name" value="MEMBRANE PROTEIN YDFJ"/>
    <property type="match status" value="1"/>
</dbReference>
<keyword evidence="1" id="KW-1133">Transmembrane helix</keyword>
<comment type="caution">
    <text evidence="2">The sequence shown here is derived from an EMBL/GenBank/DDBJ whole genome shotgun (WGS) entry which is preliminary data.</text>
</comment>
<dbReference type="InterPro" id="IPR050545">
    <property type="entry name" value="Mycobact_MmpL"/>
</dbReference>
<feature type="transmembrane region" description="Helical" evidence="1">
    <location>
        <begin position="297"/>
        <end position="315"/>
    </location>
</feature>
<feature type="transmembrane region" description="Helical" evidence="1">
    <location>
        <begin position="668"/>
        <end position="690"/>
    </location>
</feature>
<organism evidence="2 3">
    <name type="scientific">Rheinheimera aquimaris</name>
    <dbReference type="NCBI Taxonomy" id="412437"/>
    <lineage>
        <taxon>Bacteria</taxon>
        <taxon>Pseudomonadati</taxon>
        <taxon>Pseudomonadota</taxon>
        <taxon>Gammaproteobacteria</taxon>
        <taxon>Chromatiales</taxon>
        <taxon>Chromatiaceae</taxon>
        <taxon>Rheinheimera</taxon>
    </lineage>
</organism>
<keyword evidence="1" id="KW-0812">Transmembrane</keyword>
<protein>
    <submittedName>
        <fullName evidence="2">Bifunctional glycerol-3-phosphate dehydrogenase/glycerol-3-phosphate acyltransferase</fullName>
    </submittedName>
</protein>
<evidence type="ECO:0000313" key="3">
    <source>
        <dbReference type="Proteomes" id="UP001501169"/>
    </source>
</evidence>
<feature type="transmembrane region" description="Helical" evidence="1">
    <location>
        <begin position="641"/>
        <end position="662"/>
    </location>
</feature>
<dbReference type="GO" id="GO:0016746">
    <property type="term" value="F:acyltransferase activity"/>
    <property type="evidence" value="ECO:0007669"/>
    <property type="project" value="UniProtKB-KW"/>
</dbReference>
<feature type="transmembrane region" description="Helical" evidence="1">
    <location>
        <begin position="697"/>
        <end position="717"/>
    </location>
</feature>
<evidence type="ECO:0000313" key="2">
    <source>
        <dbReference type="EMBL" id="GAA0545908.1"/>
    </source>
</evidence>
<keyword evidence="3" id="KW-1185">Reference proteome</keyword>
<name>A0ABN1DKR1_9GAMM</name>
<gene>
    <name evidence="2" type="ORF">GCM10009098_11870</name>
</gene>
<feature type="transmembrane region" description="Helical" evidence="1">
    <location>
        <begin position="617"/>
        <end position="634"/>
    </location>
</feature>
<feature type="transmembrane region" description="Helical" evidence="1">
    <location>
        <begin position="360"/>
        <end position="379"/>
    </location>
</feature>
<feature type="transmembrane region" description="Helical" evidence="1">
    <location>
        <begin position="245"/>
        <end position="264"/>
    </location>
</feature>
<feature type="transmembrane region" description="Helical" evidence="1">
    <location>
        <begin position="412"/>
        <end position="432"/>
    </location>
</feature>
<keyword evidence="1" id="KW-0472">Membrane</keyword>
<sequence length="758" mass="83759">MNQQARKLTFYGWLLAVLATVLYLLLSAPTAHWNTNISAAMPGSVTGWQQQLLKQNNSSRHISLLLSGQTIAELRQAAAQLQQHQISQLHWVEPGVTMLQLQTVYQQHQALLASPQQLTLLRNGEYQPLVDAALQRLYSPAPLLPGALQQDPLLLTQQKLEQYRSQSGLQLRQHWFELKQQGQSALLLMAALETDPFDRGNASAIATALEQQLQQLQQQWPMLTVARSGVLFHAVVAAERASFEMQFYGGMSLAAILLLLWFSFRSWRPLLLALTTLGCASAFGLAAVLLVFKQPHILGLVFATTLIGIAIDYSFHGMLAANQGQTAFRRMLPSLLLGLLTTVLGYLALVLLPLPVLNQVAVFICAGLLAAFITVYIVFPRWLPANSMQVSPAFLRCCAAISRGYTRVPAKAVLLVALPALLAIGGSLVYLMQFNDDVRLFNQSPQALIAQERQVRSVGGQNWDSRFIVVLGDSYQQLLQREQQLQPQLQRWQQQAKLTTWQSTVQSVPPLQQQTELQQLLQQAYRSDAVQQYLTQLQLSPPPTTQQWLTPERLPADMLQQIQPLQDAQAQFVSVTLLKDVALNADDIALLQQYQDTYWFDPIADTNTSLQHLRSQLSLWLVLALCSAVVLLGWRLGIRPAAAIVLLLLLAIGSALLISLLLQQQLNIFNLVAALLVLALALDYGIFFTARLQHQDVVQAVLLSATTSSLAFGLLSFSSTPAIASFGLTVFLGVALSCTLAPLLSVMVVRESEKRAAL</sequence>
<proteinExistence type="predicted"/>
<dbReference type="Proteomes" id="UP001501169">
    <property type="component" value="Unassembled WGS sequence"/>
</dbReference>